<dbReference type="EMBL" id="AP025730">
    <property type="protein sequence ID" value="BDI08000.1"/>
    <property type="molecule type" value="Genomic_DNA"/>
</dbReference>
<proteinExistence type="predicted"/>
<dbReference type="Proteomes" id="UP001057498">
    <property type="component" value="Chromosome"/>
</dbReference>
<name>A0ABM7YTK9_9BURK</name>
<keyword evidence="3" id="KW-1185">Reference proteome</keyword>
<evidence type="ECO:0000256" key="1">
    <source>
        <dbReference type="SAM" id="MobiDB-lite"/>
    </source>
</evidence>
<protein>
    <submittedName>
        <fullName evidence="2">Uncharacterized protein</fullName>
    </submittedName>
</protein>
<reference evidence="2" key="1">
    <citation type="submission" date="2022-04" db="EMBL/GenBank/DDBJ databases">
        <title>Whole genome sequence of Sphaerotilus sp. FB-5.</title>
        <authorList>
            <person name="Takeda M."/>
            <person name="Narihara S."/>
            <person name="Akimoto M."/>
            <person name="Akimoto R."/>
            <person name="Nishiyashiki S."/>
            <person name="Murakami T."/>
        </authorList>
    </citation>
    <scope>NUCLEOTIDE SEQUENCE</scope>
    <source>
        <strain evidence="2">FB-5</strain>
    </source>
</reference>
<evidence type="ECO:0000313" key="2">
    <source>
        <dbReference type="EMBL" id="BDI08000.1"/>
    </source>
</evidence>
<accession>A0ABM7YTK9</accession>
<feature type="region of interest" description="Disordered" evidence="1">
    <location>
        <begin position="28"/>
        <end position="58"/>
    </location>
</feature>
<sequence>MPAQGAAKEGRGANYRIQCAGLVPADVPLSKVPEGRLGPRTAEANQGKADDGVALAAR</sequence>
<gene>
    <name evidence="2" type="ORF">CATMQ487_49700</name>
</gene>
<evidence type="ECO:0000313" key="3">
    <source>
        <dbReference type="Proteomes" id="UP001057498"/>
    </source>
</evidence>
<organism evidence="2 3">
    <name type="scientific">Sphaerotilus microaerophilus</name>
    <dbReference type="NCBI Taxonomy" id="2914710"/>
    <lineage>
        <taxon>Bacteria</taxon>
        <taxon>Pseudomonadati</taxon>
        <taxon>Pseudomonadota</taxon>
        <taxon>Betaproteobacteria</taxon>
        <taxon>Burkholderiales</taxon>
        <taxon>Sphaerotilaceae</taxon>
        <taxon>Sphaerotilus</taxon>
    </lineage>
</organism>